<dbReference type="PANTHER" id="PTHR10357">
    <property type="entry name" value="ALPHA-AMYLASE FAMILY MEMBER"/>
    <property type="match status" value="1"/>
</dbReference>
<dbReference type="Pfam" id="PF00128">
    <property type="entry name" value="Alpha-amylase"/>
    <property type="match status" value="1"/>
</dbReference>
<organism evidence="2 3">
    <name type="scientific">Tepiditoga spiralis</name>
    <dbReference type="NCBI Taxonomy" id="2108365"/>
    <lineage>
        <taxon>Bacteria</taxon>
        <taxon>Thermotogati</taxon>
        <taxon>Thermotogota</taxon>
        <taxon>Thermotogae</taxon>
        <taxon>Petrotogales</taxon>
        <taxon>Petrotogaceae</taxon>
        <taxon>Tepiditoga</taxon>
    </lineage>
</organism>
<evidence type="ECO:0000259" key="1">
    <source>
        <dbReference type="SMART" id="SM00642"/>
    </source>
</evidence>
<gene>
    <name evidence="2" type="ORF">OSSY52_16820</name>
</gene>
<dbReference type="Gene3D" id="3.20.20.80">
    <property type="entry name" value="Glycosidases"/>
    <property type="match status" value="1"/>
</dbReference>
<dbReference type="SMART" id="SM00642">
    <property type="entry name" value="Aamy"/>
    <property type="match status" value="1"/>
</dbReference>
<dbReference type="InParanoid" id="A0A7G1G567"/>
<feature type="domain" description="Glycosyl hydrolase family 13 catalytic" evidence="1">
    <location>
        <begin position="6"/>
        <end position="367"/>
    </location>
</feature>
<dbReference type="Proteomes" id="UP000516361">
    <property type="component" value="Chromosome"/>
</dbReference>
<keyword evidence="3" id="KW-1185">Reference proteome</keyword>
<protein>
    <recommendedName>
        <fullName evidence="1">Glycosyl hydrolase family 13 catalytic domain-containing protein</fullName>
    </recommendedName>
</protein>
<dbReference type="InterPro" id="IPR017853">
    <property type="entry name" value="GH"/>
</dbReference>
<accession>A0A7G1G567</accession>
<evidence type="ECO:0000313" key="3">
    <source>
        <dbReference type="Proteomes" id="UP000516361"/>
    </source>
</evidence>
<sequence>MFIGYHILIKFFKDGNIENNWKKEEYLKFEKNSIEGDLQGIIEKLDYLQDLGIDLIYLGPIYESKTTHGYDTINYYKIASHLSSKEENKRNEVLKKLLIESHKRGIKVILDLVLNHASKNYDMKSIKNFNVKTEPPQSIQEKRWQTLFQFWNISDIETRKFLIDVGKYWLENFDVDGFRLDHALGIERSFWKEFSKEMKKIKSDVILLGEVWDDVADEEENYELIKKFKSFENEKIFTSLFDFFIYDVLKDVFIEKNKSLKDFYKMISKSNELNDTHFNLTYFVENHDVPRFIDLCKNKEIFFNVMKVLMVITGNVMLEYGNEIALAGDKNFEWFHESGRVPMKFKKNWNLKEIETFNLIKKLIKIRKENKELSDGSYELIYSSDDSILFKKKLNKKETFVLITFKTFKADYEFEDLISNEKEINIFEPGVYYLKRVHFF</sequence>
<dbReference type="GO" id="GO:0005975">
    <property type="term" value="P:carbohydrate metabolic process"/>
    <property type="evidence" value="ECO:0007669"/>
    <property type="project" value="InterPro"/>
</dbReference>
<dbReference type="InterPro" id="IPR006047">
    <property type="entry name" value="GH13_cat_dom"/>
</dbReference>
<dbReference type="AlphaFoldDB" id="A0A7G1G567"/>
<dbReference type="KEGG" id="ocy:OSSY52_16820"/>
<dbReference type="EMBL" id="AP018712">
    <property type="protein sequence ID" value="BBE31541.1"/>
    <property type="molecule type" value="Genomic_DNA"/>
</dbReference>
<proteinExistence type="predicted"/>
<name>A0A7G1G567_9BACT</name>
<evidence type="ECO:0000313" key="2">
    <source>
        <dbReference type="EMBL" id="BBE31541.1"/>
    </source>
</evidence>
<dbReference type="SUPFAM" id="SSF51445">
    <property type="entry name" value="(Trans)glycosidases"/>
    <property type="match status" value="1"/>
</dbReference>
<dbReference type="RefSeq" id="WP_190614136.1">
    <property type="nucleotide sequence ID" value="NZ_AP018712.1"/>
</dbReference>
<reference evidence="2 3" key="1">
    <citation type="submission" date="2018-06" db="EMBL/GenBank/DDBJ databases">
        <title>Genome sequencing of Oceanotoga sp. sy52.</title>
        <authorList>
            <person name="Mori K."/>
        </authorList>
    </citation>
    <scope>NUCLEOTIDE SEQUENCE [LARGE SCALE GENOMIC DNA]</scope>
    <source>
        <strain evidence="3">sy52</strain>
    </source>
</reference>